<dbReference type="AlphaFoldDB" id="A0A3B1DBS4"/>
<feature type="non-terminal residue" evidence="1">
    <location>
        <position position="34"/>
    </location>
</feature>
<protein>
    <submittedName>
        <fullName evidence="1">Uncharacterized protein</fullName>
    </submittedName>
</protein>
<accession>A0A3B1DBS4</accession>
<evidence type="ECO:0000313" key="1">
    <source>
        <dbReference type="EMBL" id="VAX36271.1"/>
    </source>
</evidence>
<reference evidence="1" key="1">
    <citation type="submission" date="2018-06" db="EMBL/GenBank/DDBJ databases">
        <authorList>
            <person name="Zhirakovskaya E."/>
        </authorList>
    </citation>
    <scope>NUCLEOTIDE SEQUENCE</scope>
</reference>
<gene>
    <name evidence="1" type="ORF">MNBD_PLANCTO02-327</name>
</gene>
<sequence>MFWAVFFAQKLFKSTLMDLVSKNRKEIIMSIIKE</sequence>
<proteinExistence type="predicted"/>
<organism evidence="1">
    <name type="scientific">hydrothermal vent metagenome</name>
    <dbReference type="NCBI Taxonomy" id="652676"/>
    <lineage>
        <taxon>unclassified sequences</taxon>
        <taxon>metagenomes</taxon>
        <taxon>ecological metagenomes</taxon>
    </lineage>
</organism>
<name>A0A3B1DBS4_9ZZZZ</name>
<dbReference type="EMBL" id="UOGL01000046">
    <property type="protein sequence ID" value="VAX36271.1"/>
    <property type="molecule type" value="Genomic_DNA"/>
</dbReference>